<comment type="caution">
    <text evidence="1">The sequence shown here is derived from an EMBL/GenBank/DDBJ whole genome shotgun (WGS) entry which is preliminary data.</text>
</comment>
<proteinExistence type="predicted"/>
<name>A0A6M1LMI9_9PROT</name>
<dbReference type="AlphaFoldDB" id="A0A6M1LMI9"/>
<organism evidence="1 2">
    <name type="scientific">Falsiroseomonas algicola</name>
    <dbReference type="NCBI Taxonomy" id="2716930"/>
    <lineage>
        <taxon>Bacteria</taxon>
        <taxon>Pseudomonadati</taxon>
        <taxon>Pseudomonadota</taxon>
        <taxon>Alphaproteobacteria</taxon>
        <taxon>Acetobacterales</taxon>
        <taxon>Roseomonadaceae</taxon>
        <taxon>Falsiroseomonas</taxon>
    </lineage>
</organism>
<dbReference type="RefSeq" id="WP_164695481.1">
    <property type="nucleotide sequence ID" value="NZ_JAAIKB010000006.1"/>
</dbReference>
<accession>A0A6M1LMI9</accession>
<evidence type="ECO:0000313" key="2">
    <source>
        <dbReference type="Proteomes" id="UP000475385"/>
    </source>
</evidence>
<gene>
    <name evidence="1" type="ORF">G3576_16245</name>
</gene>
<reference evidence="1 2" key="2">
    <citation type="submission" date="2020-03" db="EMBL/GenBank/DDBJ databases">
        <title>Roseomonas stagni sp. nov., isolated from pond water in Japan.</title>
        <authorList>
            <person name="Furuhata K."/>
            <person name="Miyamoto H."/>
            <person name="Goto K."/>
        </authorList>
    </citation>
    <scope>NUCLEOTIDE SEQUENCE [LARGE SCALE GENOMIC DNA]</scope>
    <source>
        <strain evidence="1 2">PeD5</strain>
    </source>
</reference>
<keyword evidence="2" id="KW-1185">Reference proteome</keyword>
<dbReference type="EMBL" id="JAAIKB010000006">
    <property type="protein sequence ID" value="NGM21575.1"/>
    <property type="molecule type" value="Genomic_DNA"/>
</dbReference>
<sequence length="75" mass="8168">MAEGCGAGAIFHRGHCIRVSRRRRGWAVQITPASGVAGRPILLRNNVPQGRATLMAEARAWIDRLVDGPPWQGQP</sequence>
<dbReference type="Proteomes" id="UP000475385">
    <property type="component" value="Unassembled WGS sequence"/>
</dbReference>
<evidence type="ECO:0000313" key="1">
    <source>
        <dbReference type="EMBL" id="NGM21575.1"/>
    </source>
</evidence>
<reference evidence="1 2" key="1">
    <citation type="submission" date="2020-02" db="EMBL/GenBank/DDBJ databases">
        <authorList>
            <person name="Kim H.M."/>
            <person name="Jeon C.O."/>
        </authorList>
    </citation>
    <scope>NUCLEOTIDE SEQUENCE [LARGE SCALE GENOMIC DNA]</scope>
    <source>
        <strain evidence="1 2">PeD5</strain>
    </source>
</reference>
<protein>
    <submittedName>
        <fullName evidence="1">Uncharacterized protein</fullName>
    </submittedName>
</protein>